<reference evidence="3" key="1">
    <citation type="submission" date="2016-06" db="EMBL/GenBank/DDBJ databases">
        <title>Parallel loss of symbiosis genes in relatives of nitrogen-fixing non-legume Parasponia.</title>
        <authorList>
            <person name="Van Velzen R."/>
            <person name="Holmer R."/>
            <person name="Bu F."/>
            <person name="Rutten L."/>
            <person name="Van Zeijl A."/>
            <person name="Liu W."/>
            <person name="Santuari L."/>
            <person name="Cao Q."/>
            <person name="Sharma T."/>
            <person name="Shen D."/>
            <person name="Roswanjaya Y."/>
            <person name="Wardhani T."/>
            <person name="Kalhor M.S."/>
            <person name="Jansen J."/>
            <person name="Van den Hoogen J."/>
            <person name="Gungor B."/>
            <person name="Hartog M."/>
            <person name="Hontelez J."/>
            <person name="Verver J."/>
            <person name="Yang W.-C."/>
            <person name="Schijlen E."/>
            <person name="Repin R."/>
            <person name="Schilthuizen M."/>
            <person name="Schranz E."/>
            <person name="Heidstra R."/>
            <person name="Miyata K."/>
            <person name="Fedorova E."/>
            <person name="Kohlen W."/>
            <person name="Bisseling T."/>
            <person name="Smit S."/>
            <person name="Geurts R."/>
        </authorList>
    </citation>
    <scope>NUCLEOTIDE SEQUENCE [LARGE SCALE GENOMIC DNA]</scope>
    <source>
        <strain evidence="3">cv. WU1-14</strain>
    </source>
</reference>
<gene>
    <name evidence="2" type="ORF">PanWU01x14_356190</name>
</gene>
<accession>A0A2P5A8Z0</accession>
<dbReference type="PANTHER" id="PTHR37984">
    <property type="entry name" value="PROTEIN CBG26694"/>
    <property type="match status" value="1"/>
</dbReference>
<dbReference type="InterPro" id="IPR041588">
    <property type="entry name" value="Integrase_H2C2"/>
</dbReference>
<feature type="domain" description="Integrase zinc-binding" evidence="1">
    <location>
        <begin position="63"/>
        <end position="113"/>
    </location>
</feature>
<dbReference type="AlphaFoldDB" id="A0A2P5A8Z0"/>
<dbReference type="InterPro" id="IPR050951">
    <property type="entry name" value="Retrovirus_Pol_polyprotein"/>
</dbReference>
<evidence type="ECO:0000259" key="1">
    <source>
        <dbReference type="Pfam" id="PF17921"/>
    </source>
</evidence>
<protein>
    <recommendedName>
        <fullName evidence="1">Integrase zinc-binding domain-containing protein</fullName>
    </recommendedName>
</protein>
<evidence type="ECO:0000313" key="2">
    <source>
        <dbReference type="EMBL" id="PON33012.1"/>
    </source>
</evidence>
<dbReference type="OrthoDB" id="1938712at2759"/>
<dbReference type="PANTHER" id="PTHR37984:SF5">
    <property type="entry name" value="PROTEIN NYNRIN-LIKE"/>
    <property type="match status" value="1"/>
</dbReference>
<name>A0A2P5A8Z0_PARAD</name>
<dbReference type="Pfam" id="PF17921">
    <property type="entry name" value="Integrase_H2C2"/>
    <property type="match status" value="1"/>
</dbReference>
<keyword evidence="3" id="KW-1185">Reference proteome</keyword>
<sequence length="113" mass="13250">MERLATLTLQPIILERIKQDQNMDPYLTGLKTKIESGKEVAFQISGDGVIRYKNRLCVPDGIIRNEILTEAHTTPYSMRPGITKMYRDLKMHYWWLSMKKDVIEFVEQCLICQ</sequence>
<dbReference type="EMBL" id="JXTB01000762">
    <property type="protein sequence ID" value="PON33012.1"/>
    <property type="molecule type" value="Genomic_DNA"/>
</dbReference>
<evidence type="ECO:0000313" key="3">
    <source>
        <dbReference type="Proteomes" id="UP000237105"/>
    </source>
</evidence>
<dbReference type="Gene3D" id="1.10.340.70">
    <property type="match status" value="1"/>
</dbReference>
<proteinExistence type="predicted"/>
<comment type="caution">
    <text evidence="2">The sequence shown here is derived from an EMBL/GenBank/DDBJ whole genome shotgun (WGS) entry which is preliminary data.</text>
</comment>
<dbReference type="Proteomes" id="UP000237105">
    <property type="component" value="Unassembled WGS sequence"/>
</dbReference>
<organism evidence="2 3">
    <name type="scientific">Parasponia andersonii</name>
    <name type="common">Sponia andersonii</name>
    <dbReference type="NCBI Taxonomy" id="3476"/>
    <lineage>
        <taxon>Eukaryota</taxon>
        <taxon>Viridiplantae</taxon>
        <taxon>Streptophyta</taxon>
        <taxon>Embryophyta</taxon>
        <taxon>Tracheophyta</taxon>
        <taxon>Spermatophyta</taxon>
        <taxon>Magnoliopsida</taxon>
        <taxon>eudicotyledons</taxon>
        <taxon>Gunneridae</taxon>
        <taxon>Pentapetalae</taxon>
        <taxon>rosids</taxon>
        <taxon>fabids</taxon>
        <taxon>Rosales</taxon>
        <taxon>Cannabaceae</taxon>
        <taxon>Parasponia</taxon>
    </lineage>
</organism>